<evidence type="ECO:0000256" key="1">
    <source>
        <dbReference type="ARBA" id="ARBA00022448"/>
    </source>
</evidence>
<sequence length="156" mass="17215">MTQTNSQVSTYLCDATKAIAIALTAATLLLSGCANVVQEASLYRELGGEQGIARLVDRFMEEISYSEDIAPFFADTDPDRFREKLSEQICSLSGGPCEYTGDSMRDSHAGMSISEADFNKTVDLLINAMDKEGVPYPTQNRLLKLLTPMRKDIIYL</sequence>
<dbReference type="Proteomes" id="UP000000238">
    <property type="component" value="Chromosome"/>
</dbReference>
<dbReference type="OrthoDB" id="9795814at2"/>
<protein>
    <submittedName>
        <fullName evidence="6">Truncated hemoglobin</fullName>
    </submittedName>
</protein>
<dbReference type="SUPFAM" id="SSF46458">
    <property type="entry name" value="Globin-like"/>
    <property type="match status" value="1"/>
</dbReference>
<dbReference type="InterPro" id="IPR001486">
    <property type="entry name" value="Hemoglobin_trunc"/>
</dbReference>
<dbReference type="InterPro" id="IPR012292">
    <property type="entry name" value="Globin/Proto"/>
</dbReference>
<dbReference type="Pfam" id="PF01152">
    <property type="entry name" value="Bac_globin"/>
    <property type="match status" value="1"/>
</dbReference>
<evidence type="ECO:0000256" key="3">
    <source>
        <dbReference type="ARBA" id="ARBA00022723"/>
    </source>
</evidence>
<dbReference type="Gene3D" id="1.10.490.10">
    <property type="entry name" value="Globins"/>
    <property type="match status" value="1"/>
</dbReference>
<reference evidence="6 7" key="1">
    <citation type="journal article" date="2005" name="Nucleic Acids Res.">
        <title>Genomic blueprint of Hahella chejuensis, a marine microbe producing an algicidal agent.</title>
        <authorList>
            <person name="Jeong H."/>
            <person name="Yim J.H."/>
            <person name="Lee C."/>
            <person name="Choi S.-H."/>
            <person name="Park Y.K."/>
            <person name="Yoon S.H."/>
            <person name="Hur C.-G."/>
            <person name="Kang H.-Y."/>
            <person name="Kim D."/>
            <person name="Lee H.H."/>
            <person name="Park K.H."/>
            <person name="Park S.-H."/>
            <person name="Park H.-S."/>
            <person name="Lee H.K."/>
            <person name="Oh T.K."/>
            <person name="Kim J.F."/>
        </authorList>
    </citation>
    <scope>NUCLEOTIDE SEQUENCE [LARGE SCALE GENOMIC DNA]</scope>
    <source>
        <strain evidence="6 7">KCTC 2396</strain>
    </source>
</reference>
<dbReference type="KEGG" id="hch:HCH_01422"/>
<keyword evidence="7" id="KW-1185">Reference proteome</keyword>
<evidence type="ECO:0000256" key="5">
    <source>
        <dbReference type="PIRSR" id="PIRSR601486-1"/>
    </source>
</evidence>
<dbReference type="STRING" id="349521.HCH_01422"/>
<evidence type="ECO:0000256" key="2">
    <source>
        <dbReference type="ARBA" id="ARBA00022617"/>
    </source>
</evidence>
<dbReference type="GO" id="GO:0020037">
    <property type="term" value="F:heme binding"/>
    <property type="evidence" value="ECO:0007669"/>
    <property type="project" value="InterPro"/>
</dbReference>
<organism evidence="6 7">
    <name type="scientific">Hahella chejuensis (strain KCTC 2396)</name>
    <dbReference type="NCBI Taxonomy" id="349521"/>
    <lineage>
        <taxon>Bacteria</taxon>
        <taxon>Pseudomonadati</taxon>
        <taxon>Pseudomonadota</taxon>
        <taxon>Gammaproteobacteria</taxon>
        <taxon>Oceanospirillales</taxon>
        <taxon>Hahellaceae</taxon>
        <taxon>Hahella</taxon>
    </lineage>
</organism>
<gene>
    <name evidence="6" type="ordered locus">HCH_01422</name>
</gene>
<dbReference type="HOGENOM" id="CLU_103526_2_0_6"/>
<evidence type="ECO:0000313" key="7">
    <source>
        <dbReference type="Proteomes" id="UP000000238"/>
    </source>
</evidence>
<evidence type="ECO:0000256" key="4">
    <source>
        <dbReference type="ARBA" id="ARBA00023004"/>
    </source>
</evidence>
<dbReference type="GO" id="GO:0019825">
    <property type="term" value="F:oxygen binding"/>
    <property type="evidence" value="ECO:0007669"/>
    <property type="project" value="InterPro"/>
</dbReference>
<keyword evidence="2 5" id="KW-0349">Heme</keyword>
<accession>Q2SM40</accession>
<dbReference type="InterPro" id="IPR009050">
    <property type="entry name" value="Globin-like_sf"/>
</dbReference>
<evidence type="ECO:0000313" key="6">
    <source>
        <dbReference type="EMBL" id="ABC28284.1"/>
    </source>
</evidence>
<dbReference type="GO" id="GO:0046872">
    <property type="term" value="F:metal ion binding"/>
    <property type="evidence" value="ECO:0007669"/>
    <property type="project" value="UniProtKB-KW"/>
</dbReference>
<proteinExistence type="predicted"/>
<dbReference type="RefSeq" id="WP_011395357.1">
    <property type="nucleotide sequence ID" value="NC_007645.1"/>
</dbReference>
<feature type="binding site" description="distal binding residue" evidence="5">
    <location>
        <position position="108"/>
    </location>
    <ligand>
        <name>heme</name>
        <dbReference type="ChEBI" id="CHEBI:30413"/>
    </ligand>
    <ligandPart>
        <name>Fe</name>
        <dbReference type="ChEBI" id="CHEBI:18248"/>
    </ligandPart>
</feature>
<keyword evidence="1" id="KW-0813">Transport</keyword>
<dbReference type="AlphaFoldDB" id="Q2SM40"/>
<dbReference type="eggNOG" id="COG2346">
    <property type="taxonomic scope" value="Bacteria"/>
</dbReference>
<keyword evidence="4 5" id="KW-0408">Iron</keyword>
<name>Q2SM40_HAHCH</name>
<dbReference type="CDD" id="cd00454">
    <property type="entry name" value="TrHb1_N"/>
    <property type="match status" value="1"/>
</dbReference>
<keyword evidence="3 5" id="KW-0479">Metal-binding</keyword>
<dbReference type="EMBL" id="CP000155">
    <property type="protein sequence ID" value="ABC28284.1"/>
    <property type="molecule type" value="Genomic_DNA"/>
</dbReference>